<gene>
    <name evidence="9" type="primary">ampC</name>
    <name evidence="9" type="ORF">PMA3_26065</name>
</gene>
<dbReference type="Gene3D" id="3.40.710.10">
    <property type="entry name" value="DD-peptidase/beta-lactamase superfamily"/>
    <property type="match status" value="1"/>
</dbReference>
<accession>A0A191Z2P4</accession>
<feature type="domain" description="Beta-lactamase-related" evidence="8">
    <location>
        <begin position="38"/>
        <end position="385"/>
    </location>
</feature>
<evidence type="ECO:0000256" key="6">
    <source>
        <dbReference type="RuleBase" id="RU361140"/>
    </source>
</evidence>
<proteinExistence type="inferred from homology"/>
<dbReference type="GO" id="GO:0008800">
    <property type="term" value="F:beta-lactamase activity"/>
    <property type="evidence" value="ECO:0007669"/>
    <property type="project" value="UniProtKB-UniRule"/>
</dbReference>
<organism evidence="9 10">
    <name type="scientific">Pseudomonas silesiensis</name>
    <dbReference type="NCBI Taxonomy" id="1853130"/>
    <lineage>
        <taxon>Bacteria</taxon>
        <taxon>Pseudomonadati</taxon>
        <taxon>Pseudomonadota</taxon>
        <taxon>Gammaproteobacteria</taxon>
        <taxon>Pseudomonadales</taxon>
        <taxon>Pseudomonadaceae</taxon>
        <taxon>Pseudomonas</taxon>
    </lineage>
</organism>
<dbReference type="GO" id="GO:0046677">
    <property type="term" value="P:response to antibiotic"/>
    <property type="evidence" value="ECO:0007669"/>
    <property type="project" value="UniProtKB-UniRule"/>
</dbReference>
<dbReference type="PANTHER" id="PTHR46825">
    <property type="entry name" value="D-ALANYL-D-ALANINE-CARBOXYPEPTIDASE/ENDOPEPTIDASE AMPH"/>
    <property type="match status" value="1"/>
</dbReference>
<dbReference type="GO" id="GO:0030288">
    <property type="term" value="C:outer membrane-bounded periplasmic space"/>
    <property type="evidence" value="ECO:0007669"/>
    <property type="project" value="InterPro"/>
</dbReference>
<evidence type="ECO:0000256" key="2">
    <source>
        <dbReference type="ARBA" id="ARBA00007840"/>
    </source>
</evidence>
<evidence type="ECO:0000313" key="10">
    <source>
        <dbReference type="Proteomes" id="UP000078354"/>
    </source>
</evidence>
<keyword evidence="10" id="KW-1185">Reference proteome</keyword>
<dbReference type="RefSeq" id="WP_064680807.1">
    <property type="nucleotide sequence ID" value="NZ_CP014870.1"/>
</dbReference>
<dbReference type="PROSITE" id="PS00336">
    <property type="entry name" value="BETA_LACTAMASE_C"/>
    <property type="match status" value="1"/>
</dbReference>
<sequence>MYERTMTKLGALAVTAFFLGAGSCVAGDDVENRLRAVVDAAIRPVMQKYAIPGMAVAVTLHGKQYYFNYGVISMEEGKPKVTEKTIFEIGSISKIFTATLASYAQEIGKLSLSDPASQYLPSLRGSSFDNISLLDLGTYTPGGLPLQFPGDVDSHEKMIGYYKNWQPNYAAGTMRLYSNPSIGLLGLLTAESMGEPFEDLLEKKLFPMLGLKQSYVRVPQAQMSHYAYGYSPEGVPSRMVPGVLYAEGYGVTSSSADMIRFVEANMQEVDLDEALQRAITATHTGYYKVAEMTQGLGWEFYPYPIELDRLLAGNSYPMILEPHEITRLNPPLPPQGNVLINKPGRTDGFGAYVAFVPAKSMGIVTLANKDYPLPAKVEAAHEILTALDTRTGSSARH</sequence>
<dbReference type="STRING" id="1853130.PMA3_26065"/>
<dbReference type="InterPro" id="IPR012338">
    <property type="entry name" value="Beta-lactam/transpept-like"/>
</dbReference>
<dbReference type="InterPro" id="IPR050491">
    <property type="entry name" value="AmpC-like"/>
</dbReference>
<dbReference type="NCBIfam" id="NF033085">
    <property type="entry name" value="bla_class_C"/>
    <property type="match status" value="1"/>
</dbReference>
<comment type="catalytic activity">
    <reaction evidence="1 6">
        <text>a beta-lactam + H2O = a substituted beta-amino acid</text>
        <dbReference type="Rhea" id="RHEA:20401"/>
        <dbReference type="ChEBI" id="CHEBI:15377"/>
        <dbReference type="ChEBI" id="CHEBI:35627"/>
        <dbReference type="ChEBI" id="CHEBI:140347"/>
        <dbReference type="EC" id="3.5.2.6"/>
    </reaction>
</comment>
<dbReference type="EMBL" id="CP014870">
    <property type="protein sequence ID" value="ANJ59460.1"/>
    <property type="molecule type" value="Genomic_DNA"/>
</dbReference>
<evidence type="ECO:0000313" key="9">
    <source>
        <dbReference type="EMBL" id="ANJ59460.1"/>
    </source>
</evidence>
<evidence type="ECO:0000256" key="1">
    <source>
        <dbReference type="ARBA" id="ARBA00001526"/>
    </source>
</evidence>
<keyword evidence="4 6" id="KW-0378">Hydrolase</keyword>
<dbReference type="InterPro" id="IPR058136">
    <property type="entry name" value="AmpC"/>
</dbReference>
<evidence type="ECO:0000256" key="3">
    <source>
        <dbReference type="ARBA" id="ARBA00012865"/>
    </source>
</evidence>
<name>A0A191Z2P4_9PSED</name>
<protein>
    <recommendedName>
        <fullName evidence="3 6">Beta-lactamase</fullName>
        <ecNumber evidence="3 6">3.5.2.6</ecNumber>
    </recommendedName>
</protein>
<reference evidence="9 10" key="1">
    <citation type="journal article" date="2018" name="Syst. Appl. Microbiol.">
        <title>Pseudomonas silesiensis sp. nov. strain A3T isolated from a biological pesticide sewage treatment plant and analysis of the complete genome sequence.</title>
        <authorList>
            <person name="Kaminski M.A."/>
            <person name="Furmanczyk E.M."/>
            <person name="Sobczak A."/>
            <person name="Dziembowski A."/>
            <person name="Lipinski L."/>
        </authorList>
    </citation>
    <scope>NUCLEOTIDE SEQUENCE [LARGE SCALE GENOMIC DNA]</scope>
    <source>
        <strain evidence="9 10">A3</strain>
    </source>
</reference>
<evidence type="ECO:0000259" key="8">
    <source>
        <dbReference type="Pfam" id="PF00144"/>
    </source>
</evidence>
<dbReference type="EC" id="3.5.2.6" evidence="3 6"/>
<dbReference type="SUPFAM" id="SSF56601">
    <property type="entry name" value="beta-lactamase/transpeptidase-like"/>
    <property type="match status" value="1"/>
</dbReference>
<evidence type="ECO:0000256" key="5">
    <source>
        <dbReference type="ARBA" id="ARBA00023251"/>
    </source>
</evidence>
<dbReference type="Proteomes" id="UP000078354">
    <property type="component" value="Chromosome"/>
</dbReference>
<dbReference type="PANTHER" id="PTHR46825:SF8">
    <property type="entry name" value="BETA-LACTAMASE-RELATED"/>
    <property type="match status" value="1"/>
</dbReference>
<keyword evidence="7" id="KW-0732">Signal</keyword>
<dbReference type="GO" id="GO:0017001">
    <property type="term" value="P:antibiotic catabolic process"/>
    <property type="evidence" value="ECO:0007669"/>
    <property type="project" value="InterPro"/>
</dbReference>
<comment type="similarity">
    <text evidence="2 6">Belongs to the class-C beta-lactamase family.</text>
</comment>
<dbReference type="AlphaFoldDB" id="A0A191Z2P4"/>
<dbReference type="Pfam" id="PF00144">
    <property type="entry name" value="Beta-lactamase"/>
    <property type="match status" value="1"/>
</dbReference>
<keyword evidence="5 6" id="KW-0046">Antibiotic resistance</keyword>
<feature type="chain" id="PRO_5008250301" description="Beta-lactamase" evidence="7">
    <location>
        <begin position="27"/>
        <end position="397"/>
    </location>
</feature>
<evidence type="ECO:0000256" key="7">
    <source>
        <dbReference type="SAM" id="SignalP"/>
    </source>
</evidence>
<dbReference type="PROSITE" id="PS51257">
    <property type="entry name" value="PROKAR_LIPOPROTEIN"/>
    <property type="match status" value="1"/>
</dbReference>
<dbReference type="InterPro" id="IPR001586">
    <property type="entry name" value="Beta-lactam_class-C_AS"/>
</dbReference>
<feature type="signal peptide" evidence="7">
    <location>
        <begin position="1"/>
        <end position="26"/>
    </location>
</feature>
<dbReference type="KEGG" id="psil:PMA3_26065"/>
<evidence type="ECO:0000256" key="4">
    <source>
        <dbReference type="ARBA" id="ARBA00022801"/>
    </source>
</evidence>
<dbReference type="InterPro" id="IPR001466">
    <property type="entry name" value="Beta-lactam-related"/>
</dbReference>